<dbReference type="Proteomes" id="UP000246740">
    <property type="component" value="Unassembled WGS sequence"/>
</dbReference>
<protein>
    <submittedName>
        <fullName evidence="1">Uncharacterized protein</fullName>
    </submittedName>
</protein>
<sequence length="176" mass="20136">MMLSKRFWPPESYHTCNYPLDLDRDLVVLPSLPSEFHRSKFAPSFLFDTHVAFTTLIEIISRVTIWPGLLGCLVRTKPRSEPAFLPLRARDTGRANATIFDHWWYPRSAIASPNVATPQTLRSSTTHSSLINTTHVAIEACMVDFEALYRSYVALGKHLGFQQVERALSLTRRFRT</sequence>
<accession>A0A317XQ37</accession>
<dbReference type="InParanoid" id="A0A317XQ37"/>
<keyword evidence="2" id="KW-1185">Reference proteome</keyword>
<evidence type="ECO:0000313" key="2">
    <source>
        <dbReference type="Proteomes" id="UP000246740"/>
    </source>
</evidence>
<reference evidence="1 2" key="1">
    <citation type="journal article" date="2018" name="Mol. Biol. Evol.">
        <title>Broad Genomic Sampling Reveals a Smut Pathogenic Ancestry of the Fungal Clade Ustilaginomycotina.</title>
        <authorList>
            <person name="Kijpornyongpan T."/>
            <person name="Mondo S.J."/>
            <person name="Barry K."/>
            <person name="Sandor L."/>
            <person name="Lee J."/>
            <person name="Lipzen A."/>
            <person name="Pangilinan J."/>
            <person name="LaButti K."/>
            <person name="Hainaut M."/>
            <person name="Henrissat B."/>
            <person name="Grigoriev I.V."/>
            <person name="Spatafora J.W."/>
            <person name="Aime M.C."/>
        </authorList>
    </citation>
    <scope>NUCLEOTIDE SEQUENCE [LARGE SCALE GENOMIC DNA]</scope>
    <source>
        <strain evidence="1 2">MCA 3645</strain>
    </source>
</reference>
<dbReference type="AlphaFoldDB" id="A0A317XQ37"/>
<proteinExistence type="predicted"/>
<gene>
    <name evidence="1" type="ORF">BCV70DRAFT_117822</name>
</gene>
<organism evidence="1 2">
    <name type="scientific">Testicularia cyperi</name>
    <dbReference type="NCBI Taxonomy" id="1882483"/>
    <lineage>
        <taxon>Eukaryota</taxon>
        <taxon>Fungi</taxon>
        <taxon>Dikarya</taxon>
        <taxon>Basidiomycota</taxon>
        <taxon>Ustilaginomycotina</taxon>
        <taxon>Ustilaginomycetes</taxon>
        <taxon>Ustilaginales</taxon>
        <taxon>Anthracoideaceae</taxon>
        <taxon>Testicularia</taxon>
    </lineage>
</organism>
<evidence type="ECO:0000313" key="1">
    <source>
        <dbReference type="EMBL" id="PWY99400.1"/>
    </source>
</evidence>
<name>A0A317XQ37_9BASI</name>
<dbReference type="EMBL" id="KZ819195">
    <property type="protein sequence ID" value="PWY99400.1"/>
    <property type="molecule type" value="Genomic_DNA"/>
</dbReference>